<dbReference type="Gene3D" id="3.80.10.10">
    <property type="entry name" value="Ribonuclease Inhibitor"/>
    <property type="match status" value="3"/>
</dbReference>
<keyword evidence="6" id="KW-0732">Signal</keyword>
<keyword evidence="11" id="KW-0325">Glycoprotein</keyword>
<evidence type="ECO:0000256" key="11">
    <source>
        <dbReference type="ARBA" id="ARBA00023180"/>
    </source>
</evidence>
<dbReference type="PANTHER" id="PTHR48063:SF101">
    <property type="entry name" value="LRR RECEPTOR-LIKE SERINE_THREONINE-PROTEIN KINASE FLS2"/>
    <property type="match status" value="1"/>
</dbReference>
<dbReference type="InterPro" id="IPR046956">
    <property type="entry name" value="RLP23-like"/>
</dbReference>
<dbReference type="FunFam" id="3.80.10.10:FF:001347">
    <property type="entry name" value="LRR receptor-like serine/threonine-protein kinase GSO2"/>
    <property type="match status" value="1"/>
</dbReference>
<keyword evidence="3" id="KW-1003">Cell membrane</keyword>
<evidence type="ECO:0000256" key="10">
    <source>
        <dbReference type="ARBA" id="ARBA00023170"/>
    </source>
</evidence>
<comment type="similarity">
    <text evidence="2">Belongs to the RLP family.</text>
</comment>
<dbReference type="RefSeq" id="XP_021800548.1">
    <property type="nucleotide sequence ID" value="XM_021944856.1"/>
</dbReference>
<gene>
    <name evidence="14" type="primary">LOC110744828</name>
</gene>
<accession>A0A6P5RFF5</accession>
<evidence type="ECO:0000313" key="14">
    <source>
        <dbReference type="RefSeq" id="XP_021800548.1"/>
    </source>
</evidence>
<keyword evidence="5 12" id="KW-0812">Transmembrane</keyword>
<dbReference type="PRINTS" id="PR00019">
    <property type="entry name" value="LEURICHRPT"/>
</dbReference>
<dbReference type="SUPFAM" id="SSF52047">
    <property type="entry name" value="RNI-like"/>
    <property type="match status" value="1"/>
</dbReference>
<evidence type="ECO:0000256" key="6">
    <source>
        <dbReference type="ARBA" id="ARBA00022729"/>
    </source>
</evidence>
<comment type="subcellular location">
    <subcellularLocation>
        <location evidence="1">Cell membrane</location>
        <topology evidence="1">Single-pass type I membrane protein</topology>
    </subcellularLocation>
</comment>
<evidence type="ECO:0000256" key="7">
    <source>
        <dbReference type="ARBA" id="ARBA00022737"/>
    </source>
</evidence>
<dbReference type="Pfam" id="PF00560">
    <property type="entry name" value="LRR_1"/>
    <property type="match status" value="7"/>
</dbReference>
<keyword evidence="4" id="KW-0433">Leucine-rich repeat</keyword>
<evidence type="ECO:0000256" key="12">
    <source>
        <dbReference type="SAM" id="Phobius"/>
    </source>
</evidence>
<evidence type="ECO:0000256" key="5">
    <source>
        <dbReference type="ARBA" id="ARBA00022692"/>
    </source>
</evidence>
<keyword evidence="9 12" id="KW-0472">Membrane</keyword>
<evidence type="ECO:0000256" key="4">
    <source>
        <dbReference type="ARBA" id="ARBA00022614"/>
    </source>
</evidence>
<dbReference type="AlphaFoldDB" id="A0A6P5RFF5"/>
<dbReference type="GeneID" id="110744828"/>
<dbReference type="InterPro" id="IPR032675">
    <property type="entry name" value="LRR_dom_sf"/>
</dbReference>
<protein>
    <submittedName>
        <fullName evidence="14">Probable leucine-rich repeat receptor-like protein kinase At5g63930</fullName>
    </submittedName>
</protein>
<evidence type="ECO:0000256" key="8">
    <source>
        <dbReference type="ARBA" id="ARBA00022989"/>
    </source>
</evidence>
<keyword evidence="13" id="KW-1185">Reference proteome</keyword>
<evidence type="ECO:0000256" key="3">
    <source>
        <dbReference type="ARBA" id="ARBA00022475"/>
    </source>
</evidence>
<evidence type="ECO:0000256" key="9">
    <source>
        <dbReference type="ARBA" id="ARBA00023136"/>
    </source>
</evidence>
<evidence type="ECO:0000256" key="2">
    <source>
        <dbReference type="ARBA" id="ARBA00009592"/>
    </source>
</evidence>
<proteinExistence type="inferred from homology"/>
<dbReference type="GO" id="GO:0005886">
    <property type="term" value="C:plasma membrane"/>
    <property type="evidence" value="ECO:0007669"/>
    <property type="project" value="UniProtKB-SubCell"/>
</dbReference>
<reference evidence="14" key="1">
    <citation type="submission" date="2025-08" db="UniProtKB">
        <authorList>
            <consortium name="RefSeq"/>
        </authorList>
    </citation>
    <scope>IDENTIFICATION</scope>
</reference>
<dbReference type="InterPro" id="IPR001611">
    <property type="entry name" value="Leu-rich_rpt"/>
</dbReference>
<feature type="transmembrane region" description="Helical" evidence="12">
    <location>
        <begin position="432"/>
        <end position="452"/>
    </location>
</feature>
<keyword evidence="8 12" id="KW-1133">Transmembrane helix</keyword>
<dbReference type="Proteomes" id="UP000515124">
    <property type="component" value="Unplaced"/>
</dbReference>
<organism evidence="13 14">
    <name type="scientific">Prunus avium</name>
    <name type="common">Cherry</name>
    <name type="synonym">Cerasus avium</name>
    <dbReference type="NCBI Taxonomy" id="42229"/>
    <lineage>
        <taxon>Eukaryota</taxon>
        <taxon>Viridiplantae</taxon>
        <taxon>Streptophyta</taxon>
        <taxon>Embryophyta</taxon>
        <taxon>Tracheophyta</taxon>
        <taxon>Spermatophyta</taxon>
        <taxon>Magnoliopsida</taxon>
        <taxon>eudicotyledons</taxon>
        <taxon>Gunneridae</taxon>
        <taxon>Pentapetalae</taxon>
        <taxon>rosids</taxon>
        <taxon>fabids</taxon>
        <taxon>Rosales</taxon>
        <taxon>Rosaceae</taxon>
        <taxon>Amygdaloideae</taxon>
        <taxon>Amygdaleae</taxon>
        <taxon>Prunus</taxon>
    </lineage>
</organism>
<name>A0A6P5RFF5_PRUAV</name>
<dbReference type="KEGG" id="pavi:110744828"/>
<evidence type="ECO:0000256" key="1">
    <source>
        <dbReference type="ARBA" id="ARBA00004251"/>
    </source>
</evidence>
<keyword evidence="7" id="KW-0677">Repeat</keyword>
<dbReference type="PANTHER" id="PTHR48063">
    <property type="entry name" value="LRR RECEPTOR-LIKE KINASE"/>
    <property type="match status" value="1"/>
</dbReference>
<keyword evidence="10" id="KW-0675">Receptor</keyword>
<evidence type="ECO:0000313" key="13">
    <source>
        <dbReference type="Proteomes" id="UP000515124"/>
    </source>
</evidence>
<sequence length="485" mass="53975">MNSSKSLVHVDLSYNNLNSSIFQWLSSTHTNLVYLDLSGNNFTGVVGWLEAINMLPKLSNLILSGCNLPPPIMSSVSVMNSSKSLVRVDLYDNNLDSSIFQWLSGTHTNLVELDLSWNNLNGSSIPDDFGNMSSLASLYLSGSRLKGGIPNSFAKLCRLRVLYLGNNSLSGQLSDIIDILSKCAQNTLEYLDISDNHGIMGSVPENIGQMSKLEAIDFGGNSLEGVISEIHFSKLFRLYYLDLSSSSLVLNFRFDWVPPFQLDTITLRSCKMGPSFPKWLQTQKSVSSLDIYDNGITDTIPSWLWDFSHGLYFMDLSQNQIRGTIGNLRSEFPPKLNELESLDLSKNQINGKIPTSLSWIASLGKLNLSENNLFGKIPIGTQLQSFDYAYDGNRLLCGAPLPRTCPEEEKGPRQSVLVNQDSQGVLITQGHYISMGLGFAVGFWGVCGTLLLNKSCRYTYFNFLTFLNDWLHVKAAIICQRMLNR</sequence>